<dbReference type="AlphaFoldDB" id="A0A094YUN1"/>
<dbReference type="RefSeq" id="WP_035379166.1">
    <property type="nucleotide sequence ID" value="NZ_JAUYUW010000001.1"/>
</dbReference>
<keyword evidence="2" id="KW-1185">Reference proteome</keyword>
<evidence type="ECO:0000313" key="2">
    <source>
        <dbReference type="Proteomes" id="UP000029448"/>
    </source>
</evidence>
<dbReference type="PATRIC" id="fig|104102.7.peg.1282"/>
<comment type="caution">
    <text evidence="1">The sequence shown here is derived from an EMBL/GenBank/DDBJ whole genome shotgun (WGS) entry which is preliminary data.</text>
</comment>
<accession>A0A094YUN1</accession>
<proteinExistence type="predicted"/>
<evidence type="ECO:0000313" key="1">
    <source>
        <dbReference type="EMBL" id="KGB24294.1"/>
    </source>
</evidence>
<sequence length="100" mass="10723">MSGITMTVDVSAALSALRAGLLKFMTKDQPLAKDAAKQLKDKAGRLNLRIQNSGKQPDLGALADDAEDLTILALYLALMLRGYQNAQHQEMQAASAATKH</sequence>
<dbReference type="STRING" id="104102.AtDm6_1292"/>
<dbReference type="Proteomes" id="UP000029448">
    <property type="component" value="Unassembled WGS sequence"/>
</dbReference>
<dbReference type="GeneID" id="89478995"/>
<protein>
    <submittedName>
        <fullName evidence="1">Uncharacterized protein</fullName>
    </submittedName>
</protein>
<name>A0A094YUN1_9PROT</name>
<gene>
    <name evidence="1" type="ORF">AtDm6_1292</name>
</gene>
<organism evidence="1 2">
    <name type="scientific">Acetobacter tropicalis</name>
    <dbReference type="NCBI Taxonomy" id="104102"/>
    <lineage>
        <taxon>Bacteria</taxon>
        <taxon>Pseudomonadati</taxon>
        <taxon>Pseudomonadota</taxon>
        <taxon>Alphaproteobacteria</taxon>
        <taxon>Acetobacterales</taxon>
        <taxon>Acetobacteraceae</taxon>
        <taxon>Acetobacter</taxon>
    </lineage>
</organism>
<dbReference type="EMBL" id="JOKM01000048">
    <property type="protein sequence ID" value="KGB24294.1"/>
    <property type="molecule type" value="Genomic_DNA"/>
</dbReference>
<reference evidence="1 2" key="1">
    <citation type="submission" date="2014-06" db="EMBL/GenBank/DDBJ databases">
        <title>Functional and comparative genomic analyses of the Drosophila gut microbiota identify candidate symbiosis factors.</title>
        <authorList>
            <person name="Newell P.D."/>
            <person name="Chaston J.M."/>
            <person name="Douglas A.E."/>
        </authorList>
    </citation>
    <scope>NUCLEOTIDE SEQUENCE [LARGE SCALE GENOMIC DNA]</scope>
    <source>
        <strain evidence="1 2">DmCS_006</strain>
    </source>
</reference>